<dbReference type="Gene3D" id="3.30.420.300">
    <property type="entry name" value="2-keto-3-deoxy-galactonokinase, substrate binding domain"/>
    <property type="match status" value="1"/>
</dbReference>
<sequence>MAERVTPDWIAVDWGTTNLRAYAMQGATVLARADSDDGMGKLASDGFEPALMALISGWLEAGPVPVIACGMVGSRQGWVEAPYRSVPCTPLAEKLTTAPTTGDLSVRVVSGLSQSAPADVMRGEETQVAGFLALNPGWDGVLCMPGTHTKWVHLSAGEVVSFQTFMSGELFALISAHSVLRHSLGGDGWDAEAFAAAVSDAMSKPEALAARLFGLRAGNLLHGTGAPVTRATLSGLLIGAELAAARPYWLGQNIAILGMGDQARAYGQALRQQGIEAMLVDTEKATLAGLTAAYRNAKALT</sequence>
<reference evidence="1 2" key="1">
    <citation type="submission" date="2022-04" db="EMBL/GenBank/DDBJ databases">
        <title>Roseobacter sp. WL0113 is a bacterium isolated from neritic sediment.</title>
        <authorList>
            <person name="Wang L."/>
            <person name="He W."/>
            <person name="Zhang D.-F."/>
        </authorList>
    </citation>
    <scope>NUCLEOTIDE SEQUENCE [LARGE SCALE GENOMIC DNA]</scope>
    <source>
        <strain evidence="1 2">WL0113</strain>
    </source>
</reference>
<dbReference type="InterPro" id="IPR042257">
    <property type="entry name" value="DGOK_C"/>
</dbReference>
<dbReference type="InterPro" id="IPR007729">
    <property type="entry name" value="DGOK"/>
</dbReference>
<accession>A0ABT3BIG3</accession>
<dbReference type="CDD" id="cd24012">
    <property type="entry name" value="ASKHA_NBD_KDGal-kinase"/>
    <property type="match status" value="1"/>
</dbReference>
<dbReference type="EMBL" id="JALIEB010000012">
    <property type="protein sequence ID" value="MCV3273174.1"/>
    <property type="molecule type" value="Genomic_DNA"/>
</dbReference>
<protein>
    <submittedName>
        <fullName evidence="1">2-dehydro-3-deoxygalactonokinase</fullName>
    </submittedName>
</protein>
<name>A0ABT3BIG3_9RHOB</name>
<dbReference type="Gene3D" id="3.30.420.310">
    <property type="entry name" value="2-keto-3-deoxy-galactonokinase, C-terminal domain"/>
    <property type="match status" value="1"/>
</dbReference>
<gene>
    <name evidence="1" type="ORF">MUB52_17210</name>
</gene>
<proteinExistence type="predicted"/>
<comment type="caution">
    <text evidence="1">The sequence shown here is derived from an EMBL/GenBank/DDBJ whole genome shotgun (WGS) entry which is preliminary data.</text>
</comment>
<organism evidence="1 2">
    <name type="scientific">Roseobacter sinensis</name>
    <dbReference type="NCBI Taxonomy" id="2931391"/>
    <lineage>
        <taxon>Bacteria</taxon>
        <taxon>Pseudomonadati</taxon>
        <taxon>Pseudomonadota</taxon>
        <taxon>Alphaproteobacteria</taxon>
        <taxon>Rhodobacterales</taxon>
        <taxon>Roseobacteraceae</taxon>
        <taxon>Roseobacter</taxon>
    </lineage>
</organism>
<dbReference type="RefSeq" id="WP_263845488.1">
    <property type="nucleotide sequence ID" value="NZ_JALIEB010000012.1"/>
</dbReference>
<dbReference type="Pfam" id="PF05035">
    <property type="entry name" value="DGOK"/>
    <property type="match status" value="1"/>
</dbReference>
<dbReference type="Proteomes" id="UP001208690">
    <property type="component" value="Unassembled WGS sequence"/>
</dbReference>
<dbReference type="InterPro" id="IPR042258">
    <property type="entry name" value="DGOK_N"/>
</dbReference>
<keyword evidence="2" id="KW-1185">Reference proteome</keyword>
<evidence type="ECO:0000313" key="2">
    <source>
        <dbReference type="Proteomes" id="UP001208690"/>
    </source>
</evidence>
<evidence type="ECO:0000313" key="1">
    <source>
        <dbReference type="EMBL" id="MCV3273174.1"/>
    </source>
</evidence>